<reference evidence="10 11" key="1">
    <citation type="submission" date="2016-06" db="EMBL/GenBank/DDBJ databases">
        <authorList>
            <person name="Kjaerup R.B."/>
            <person name="Dalgaard T.S."/>
            <person name="Juul-Madsen H.R."/>
        </authorList>
    </citation>
    <scope>NUCLEOTIDE SEQUENCE [LARGE SCALE GENOMIC DNA]</scope>
    <source>
        <strain evidence="10 11">DSM 43904</strain>
    </source>
</reference>
<evidence type="ECO:0000313" key="10">
    <source>
        <dbReference type="EMBL" id="SCG35204.1"/>
    </source>
</evidence>
<keyword evidence="4 8" id="KW-1133">Transmembrane helix</keyword>
<sequence length="946" mass="98989">MFRMVWGQLRGRAGRSVALLVGVLVATTGFVVLTGATTTSRLEVTGAVERETRSAYDILVRPTGARTALEAEHRLVRPNYLSGIYGGITLQQYERVRAVAGVEVAAPIAMLGHSTSRVPMSVDLTDAVDRSLDRQVIRIDRTYVAERGLSTAPGRPEYVYVTRYPLIYPVIEPDTMDSARYTDGRVHSWSDECGAVPREVQPDGSSRPVCDPRSAVVVGNPGWSEREIWRVLTARLLPDGRFEVTHRALGAAVGAVDPGPTTVSRLALEETLTVPFLIAAVDPDAEQRLVGLADAVVDGRPLNAADTLTDTSIPGFVPDRSVPALVPSRPFLDGAVRTRLTRLPTARPAGLPPTVLDGALRRAEGTPAGSAEIDLAESYRGMLAAGLGDDAFDSCCRGQLQVLAQPGPVDYERGADGTLRIARVSPPDPAVFGDRTEINLLPRPWLSDDTGSRRVGRLVIPSDEALHDWRAVGVFDPDRLTGFGELSKVPLETYEPPRAEGADDRSRAALGGRPLEPSGNPAGYLSAPPLVLTNLASVPKLLEGGNSPQRGAPISAIRVRVAGVDGYNEAAAERVRLIAEQINRATGLDVDITLGSSPAPQTVTLPAGEFGRPELRLTENWSALGVASTIVEAVDRKSAVLFLLVLVVCGLFLGNAVSAAVRDRRPELAVLACLGWPARRIAALILGEVALLGLVAGLLAIGLTGPLGAALGIDVDWRRALLAVPVALLLALVAGLTPALRAARAHPAAALRPPVATAGWVRRPRTLLSLALVNLVRTPGRTLLGAGALAIGVAALTVVAAVSYAFHGAIVGNLLGDTVALTVRGADALAAAATVLLGAAAVADVLYLNIRDRATELAALRATGWTDLELGRLIGYEGLLLGTLGALTGAALGMTGAAWLVGDLPGALILVAGLTAASGVLLTATAALAPATLLRRLPTARLLAEE</sequence>
<feature type="transmembrane region" description="Helical" evidence="8">
    <location>
        <begin position="879"/>
        <end position="901"/>
    </location>
</feature>
<keyword evidence="11" id="KW-1185">Reference proteome</keyword>
<evidence type="ECO:0000259" key="9">
    <source>
        <dbReference type="Pfam" id="PF02687"/>
    </source>
</evidence>
<evidence type="ECO:0000256" key="7">
    <source>
        <dbReference type="SAM" id="MobiDB-lite"/>
    </source>
</evidence>
<feature type="transmembrane region" description="Helical" evidence="8">
    <location>
        <begin position="721"/>
        <end position="743"/>
    </location>
</feature>
<feature type="domain" description="ABC3 transporter permease C-terminal" evidence="9">
    <location>
        <begin position="830"/>
        <end position="921"/>
    </location>
</feature>
<dbReference type="RefSeq" id="WP_088991927.1">
    <property type="nucleotide sequence ID" value="NZ_LT607750.1"/>
</dbReference>
<accession>A0A1C5GN23</accession>
<feature type="transmembrane region" description="Helical" evidence="8">
    <location>
        <begin position="826"/>
        <end position="848"/>
    </location>
</feature>
<feature type="transmembrane region" description="Helical" evidence="8">
    <location>
        <begin position="907"/>
        <end position="934"/>
    </location>
</feature>
<evidence type="ECO:0000256" key="6">
    <source>
        <dbReference type="ARBA" id="ARBA00038076"/>
    </source>
</evidence>
<dbReference type="GO" id="GO:0005886">
    <property type="term" value="C:plasma membrane"/>
    <property type="evidence" value="ECO:0007669"/>
    <property type="project" value="UniProtKB-SubCell"/>
</dbReference>
<keyword evidence="5 8" id="KW-0472">Membrane</keyword>
<gene>
    <name evidence="10" type="ORF">GA0070609_0062</name>
</gene>
<dbReference type="AlphaFoldDB" id="A0A1C5GN23"/>
<dbReference type="GO" id="GO:0022857">
    <property type="term" value="F:transmembrane transporter activity"/>
    <property type="evidence" value="ECO:0007669"/>
    <property type="project" value="TreeGrafter"/>
</dbReference>
<keyword evidence="3 8" id="KW-0812">Transmembrane</keyword>
<comment type="similarity">
    <text evidence="6">Belongs to the ABC-4 integral membrane protein family.</text>
</comment>
<dbReference type="InterPro" id="IPR050250">
    <property type="entry name" value="Macrolide_Exporter_MacB"/>
</dbReference>
<evidence type="ECO:0000256" key="1">
    <source>
        <dbReference type="ARBA" id="ARBA00004651"/>
    </source>
</evidence>
<feature type="transmembrane region" description="Helical" evidence="8">
    <location>
        <begin position="639"/>
        <end position="661"/>
    </location>
</feature>
<name>A0A1C5GN23_9ACTN</name>
<dbReference type="EMBL" id="LT607750">
    <property type="protein sequence ID" value="SCG35204.1"/>
    <property type="molecule type" value="Genomic_DNA"/>
</dbReference>
<dbReference type="InterPro" id="IPR003838">
    <property type="entry name" value="ABC3_permease_C"/>
</dbReference>
<comment type="subcellular location">
    <subcellularLocation>
        <location evidence="1">Cell membrane</location>
        <topology evidence="1">Multi-pass membrane protein</topology>
    </subcellularLocation>
</comment>
<evidence type="ECO:0000256" key="3">
    <source>
        <dbReference type="ARBA" id="ARBA00022692"/>
    </source>
</evidence>
<proteinExistence type="inferred from homology"/>
<feature type="region of interest" description="Disordered" evidence="7">
    <location>
        <begin position="493"/>
        <end position="521"/>
    </location>
</feature>
<protein>
    <submittedName>
        <fullName evidence="10">FtsX-like permease family protein</fullName>
    </submittedName>
</protein>
<evidence type="ECO:0000256" key="5">
    <source>
        <dbReference type="ARBA" id="ARBA00023136"/>
    </source>
</evidence>
<dbReference type="Pfam" id="PF02687">
    <property type="entry name" value="FtsX"/>
    <property type="match status" value="2"/>
</dbReference>
<feature type="transmembrane region" description="Helical" evidence="8">
    <location>
        <begin position="681"/>
        <end position="701"/>
    </location>
</feature>
<feature type="transmembrane region" description="Helical" evidence="8">
    <location>
        <begin position="783"/>
        <end position="806"/>
    </location>
</feature>
<feature type="domain" description="ABC3 transporter permease C-terminal" evidence="9">
    <location>
        <begin position="640"/>
        <end position="747"/>
    </location>
</feature>
<evidence type="ECO:0000313" key="11">
    <source>
        <dbReference type="Proteomes" id="UP000198217"/>
    </source>
</evidence>
<evidence type="ECO:0000256" key="8">
    <source>
        <dbReference type="SAM" id="Phobius"/>
    </source>
</evidence>
<dbReference type="PANTHER" id="PTHR30572">
    <property type="entry name" value="MEMBRANE COMPONENT OF TRANSPORTER-RELATED"/>
    <property type="match status" value="1"/>
</dbReference>
<dbReference type="Proteomes" id="UP000198217">
    <property type="component" value="Chromosome I"/>
</dbReference>
<feature type="compositionally biased region" description="Basic and acidic residues" evidence="7">
    <location>
        <begin position="495"/>
        <end position="507"/>
    </location>
</feature>
<dbReference type="PANTHER" id="PTHR30572:SF4">
    <property type="entry name" value="ABC TRANSPORTER PERMEASE YTRF"/>
    <property type="match status" value="1"/>
</dbReference>
<organism evidence="10 11">
    <name type="scientific">Micromonospora echinaurantiaca</name>
    <dbReference type="NCBI Taxonomy" id="47857"/>
    <lineage>
        <taxon>Bacteria</taxon>
        <taxon>Bacillati</taxon>
        <taxon>Actinomycetota</taxon>
        <taxon>Actinomycetes</taxon>
        <taxon>Micromonosporales</taxon>
        <taxon>Micromonosporaceae</taxon>
        <taxon>Micromonospora</taxon>
    </lineage>
</organism>
<evidence type="ECO:0000256" key="4">
    <source>
        <dbReference type="ARBA" id="ARBA00022989"/>
    </source>
</evidence>
<keyword evidence="2" id="KW-1003">Cell membrane</keyword>
<evidence type="ECO:0000256" key="2">
    <source>
        <dbReference type="ARBA" id="ARBA00022475"/>
    </source>
</evidence>